<accession>A0A438AJC0</accession>
<keyword evidence="3" id="KW-0812">Transmembrane</keyword>
<reference evidence="4 5" key="1">
    <citation type="submission" date="2018-11" db="EMBL/GenBank/DDBJ databases">
        <title>Mesobaculum littorinae gen. nov., sp. nov., isolated from Littorina scabra that represents a novel genus of the order Rhodobacteraceae.</title>
        <authorList>
            <person name="Li F."/>
        </authorList>
    </citation>
    <scope>NUCLEOTIDE SEQUENCE [LARGE SCALE GENOMIC DNA]</scope>
    <source>
        <strain evidence="4 5">M0103</strain>
    </source>
</reference>
<evidence type="ECO:0000313" key="5">
    <source>
        <dbReference type="Proteomes" id="UP000285908"/>
    </source>
</evidence>
<dbReference type="Gene3D" id="1.20.5.340">
    <property type="match status" value="1"/>
</dbReference>
<comment type="caution">
    <text evidence="4">The sequence shown here is derived from an EMBL/GenBank/DDBJ whole genome shotgun (WGS) entry which is preliminary data.</text>
</comment>
<feature type="coiled-coil region" evidence="1">
    <location>
        <begin position="58"/>
        <end position="127"/>
    </location>
</feature>
<gene>
    <name evidence="4" type="ORF">EKE94_07715</name>
</gene>
<name>A0A438AJC0_9RHOB</name>
<keyword evidence="5" id="KW-1185">Reference proteome</keyword>
<keyword evidence="1" id="KW-0175">Coiled coil</keyword>
<evidence type="ECO:0000256" key="3">
    <source>
        <dbReference type="SAM" id="Phobius"/>
    </source>
</evidence>
<dbReference type="EMBL" id="RQXX01000002">
    <property type="protein sequence ID" value="RVV98778.1"/>
    <property type="molecule type" value="Genomic_DNA"/>
</dbReference>
<proteinExistence type="predicted"/>
<keyword evidence="3" id="KW-0472">Membrane</keyword>
<organism evidence="4 5">
    <name type="scientific">Mesobaculum littorinae</name>
    <dbReference type="NCBI Taxonomy" id="2486419"/>
    <lineage>
        <taxon>Bacteria</taxon>
        <taxon>Pseudomonadati</taxon>
        <taxon>Pseudomonadota</taxon>
        <taxon>Alphaproteobacteria</taxon>
        <taxon>Rhodobacterales</taxon>
        <taxon>Roseobacteraceae</taxon>
        <taxon>Mesobaculum</taxon>
    </lineage>
</organism>
<feature type="transmembrane region" description="Helical" evidence="3">
    <location>
        <begin position="12"/>
        <end position="35"/>
    </location>
</feature>
<evidence type="ECO:0000256" key="2">
    <source>
        <dbReference type="SAM" id="MobiDB-lite"/>
    </source>
</evidence>
<keyword evidence="3" id="KW-1133">Transmembrane helix</keyword>
<evidence type="ECO:0000313" key="4">
    <source>
        <dbReference type="EMBL" id="RVV98778.1"/>
    </source>
</evidence>
<sequence length="271" mass="29336">MRFLGRLFARTTILVTFVVVLIASNIAVLTVDAVYDLGRRRLWAATRSISDAPAPPKLTEMRTQAARSKERAVQLEAANGKLEARVGRLEGEARDLDRQRRQLIARVDNLEGDIGRANARAARLTEESAAGSAKFRCRARDLNARIAGRTSRSITANVSSMSVEALPWVGGAAVLGVTFLEVRDACATLSETRQLAALLDGTPVEDVPACGYSASEFKDLLLGTPDRQRCEDLNRDIPEDLRLPCTQISLPGETAAPAEEAGRIDLSLPGE</sequence>
<dbReference type="OrthoDB" id="7743350at2"/>
<evidence type="ECO:0000256" key="1">
    <source>
        <dbReference type="SAM" id="Coils"/>
    </source>
</evidence>
<protein>
    <submittedName>
        <fullName evidence="4">Uncharacterized protein</fullName>
    </submittedName>
</protein>
<dbReference type="Proteomes" id="UP000285908">
    <property type="component" value="Unassembled WGS sequence"/>
</dbReference>
<feature type="region of interest" description="Disordered" evidence="2">
    <location>
        <begin position="252"/>
        <end position="271"/>
    </location>
</feature>
<dbReference type="AlphaFoldDB" id="A0A438AJC0"/>
<dbReference type="RefSeq" id="WP_127906009.1">
    <property type="nucleotide sequence ID" value="NZ_RQXX01000002.1"/>
</dbReference>